<reference evidence="5" key="1">
    <citation type="journal article" date="2014" name="Front. Microbiol.">
        <title>High frequency of phylogenetically diverse reductive dehalogenase-homologous genes in deep subseafloor sedimentary metagenomes.</title>
        <authorList>
            <person name="Kawai M."/>
            <person name="Futagami T."/>
            <person name="Toyoda A."/>
            <person name="Takaki Y."/>
            <person name="Nishi S."/>
            <person name="Hori S."/>
            <person name="Arai W."/>
            <person name="Tsubouchi T."/>
            <person name="Morono Y."/>
            <person name="Uchiyama I."/>
            <person name="Ito T."/>
            <person name="Fujiyama A."/>
            <person name="Inagaki F."/>
            <person name="Takami H."/>
        </authorList>
    </citation>
    <scope>NUCLEOTIDE SEQUENCE</scope>
    <source>
        <strain evidence="5">Expedition CK06-06</strain>
    </source>
</reference>
<dbReference type="GO" id="GO:0046279">
    <property type="term" value="P:3,4-dihydroxybenzoate biosynthetic process"/>
    <property type="evidence" value="ECO:0007669"/>
    <property type="project" value="UniProtKB-ARBA"/>
</dbReference>
<evidence type="ECO:0000256" key="2">
    <source>
        <dbReference type="ARBA" id="ARBA00012060"/>
    </source>
</evidence>
<dbReference type="SUPFAM" id="SSF51569">
    <property type="entry name" value="Aldolase"/>
    <property type="match status" value="1"/>
</dbReference>
<dbReference type="InterPro" id="IPR001381">
    <property type="entry name" value="DHquinase_I"/>
</dbReference>
<dbReference type="Pfam" id="PF01487">
    <property type="entry name" value="DHquinase_I"/>
    <property type="match status" value="1"/>
</dbReference>
<comment type="catalytic activity">
    <reaction evidence="1">
        <text>3-dehydroquinate = 3-dehydroshikimate + H2O</text>
        <dbReference type="Rhea" id="RHEA:21096"/>
        <dbReference type="ChEBI" id="CHEBI:15377"/>
        <dbReference type="ChEBI" id="CHEBI:16630"/>
        <dbReference type="ChEBI" id="CHEBI:32364"/>
        <dbReference type="EC" id="4.2.1.10"/>
    </reaction>
</comment>
<evidence type="ECO:0000256" key="1">
    <source>
        <dbReference type="ARBA" id="ARBA00001864"/>
    </source>
</evidence>
<dbReference type="NCBIfam" id="TIGR01093">
    <property type="entry name" value="aroD"/>
    <property type="match status" value="1"/>
</dbReference>
<dbReference type="InterPro" id="IPR018508">
    <property type="entry name" value="3-dehydroquinate_DH_AS"/>
</dbReference>
<dbReference type="CDD" id="cd00502">
    <property type="entry name" value="DHQase_I"/>
    <property type="match status" value="1"/>
</dbReference>
<sequence>DFIFHYNPIKEIVSIIPPKIPKIFTFRKEQEGGQYKISENERLDVLKRLIEVKPDYLDIEINSEPENLQTLIDLAYDNNLQLIFSYHDFEKSITYEEIAEILIRFDEKLKNELNIDLNKIKESIFKIILTARVFDDNINVLNICKKLSRQDKKFVCFAMGEVGILARILCVKFGSSWTYGSLEEKTAPGQINFEKIREIHQFIFDK</sequence>
<evidence type="ECO:0000313" key="5">
    <source>
        <dbReference type="EMBL" id="GAG75298.1"/>
    </source>
</evidence>
<dbReference type="Gene3D" id="3.20.20.70">
    <property type="entry name" value="Aldolase class I"/>
    <property type="match status" value="1"/>
</dbReference>
<dbReference type="EMBL" id="BART01015836">
    <property type="protein sequence ID" value="GAG75298.1"/>
    <property type="molecule type" value="Genomic_DNA"/>
</dbReference>
<proteinExistence type="predicted"/>
<evidence type="ECO:0000256" key="3">
    <source>
        <dbReference type="ARBA" id="ARBA00023239"/>
    </source>
</evidence>
<dbReference type="PANTHER" id="PTHR43699">
    <property type="entry name" value="3-DEHYDROQUINATE DEHYDRATASE"/>
    <property type="match status" value="1"/>
</dbReference>
<dbReference type="AlphaFoldDB" id="X1ASP9"/>
<gene>
    <name evidence="5" type="ORF">S01H4_30647</name>
</gene>
<dbReference type="PROSITE" id="PS01028">
    <property type="entry name" value="DEHYDROQUINASE_I"/>
    <property type="match status" value="1"/>
</dbReference>
<name>X1ASP9_9ZZZZ</name>
<dbReference type="PANTHER" id="PTHR43699:SF1">
    <property type="entry name" value="3-DEHYDROQUINATE DEHYDRATASE"/>
    <property type="match status" value="1"/>
</dbReference>
<evidence type="ECO:0000256" key="4">
    <source>
        <dbReference type="ARBA" id="ARBA00023270"/>
    </source>
</evidence>
<dbReference type="EC" id="4.2.1.10" evidence="2"/>
<keyword evidence="4" id="KW-0704">Schiff base</keyword>
<dbReference type="InterPro" id="IPR050146">
    <property type="entry name" value="Type-I_3-dehydroquinase"/>
</dbReference>
<keyword evidence="3" id="KW-0456">Lyase</keyword>
<protein>
    <recommendedName>
        <fullName evidence="2">3-dehydroquinate dehydratase</fullName>
        <ecNumber evidence="2">4.2.1.10</ecNumber>
    </recommendedName>
</protein>
<dbReference type="InterPro" id="IPR013785">
    <property type="entry name" value="Aldolase_TIM"/>
</dbReference>
<accession>X1ASP9</accession>
<dbReference type="GO" id="GO:0003855">
    <property type="term" value="F:3-dehydroquinate dehydratase activity"/>
    <property type="evidence" value="ECO:0007669"/>
    <property type="project" value="UniProtKB-EC"/>
</dbReference>
<feature type="non-terminal residue" evidence="5">
    <location>
        <position position="1"/>
    </location>
</feature>
<organism evidence="5">
    <name type="scientific">marine sediment metagenome</name>
    <dbReference type="NCBI Taxonomy" id="412755"/>
    <lineage>
        <taxon>unclassified sequences</taxon>
        <taxon>metagenomes</taxon>
        <taxon>ecological metagenomes</taxon>
    </lineage>
</organism>
<comment type="caution">
    <text evidence="5">The sequence shown here is derived from an EMBL/GenBank/DDBJ whole genome shotgun (WGS) entry which is preliminary data.</text>
</comment>